<evidence type="ECO:0000313" key="1">
    <source>
        <dbReference type="EMBL" id="MBX58655.1"/>
    </source>
</evidence>
<reference evidence="1" key="1">
    <citation type="submission" date="2018-02" db="EMBL/GenBank/DDBJ databases">
        <title>Rhizophora mucronata_Transcriptome.</title>
        <authorList>
            <person name="Meera S.P."/>
            <person name="Sreeshan A."/>
            <person name="Augustine A."/>
        </authorList>
    </citation>
    <scope>NUCLEOTIDE SEQUENCE</scope>
    <source>
        <tissue evidence="1">Leaf</tissue>
    </source>
</reference>
<protein>
    <submittedName>
        <fullName evidence="1">Uncharacterized protein</fullName>
    </submittedName>
</protein>
<name>A0A2P2PVC5_RHIMU</name>
<organism evidence="1">
    <name type="scientific">Rhizophora mucronata</name>
    <name type="common">Asiatic mangrove</name>
    <dbReference type="NCBI Taxonomy" id="61149"/>
    <lineage>
        <taxon>Eukaryota</taxon>
        <taxon>Viridiplantae</taxon>
        <taxon>Streptophyta</taxon>
        <taxon>Embryophyta</taxon>
        <taxon>Tracheophyta</taxon>
        <taxon>Spermatophyta</taxon>
        <taxon>Magnoliopsida</taxon>
        <taxon>eudicotyledons</taxon>
        <taxon>Gunneridae</taxon>
        <taxon>Pentapetalae</taxon>
        <taxon>rosids</taxon>
        <taxon>fabids</taxon>
        <taxon>Malpighiales</taxon>
        <taxon>Rhizophoraceae</taxon>
        <taxon>Rhizophora</taxon>
    </lineage>
</organism>
<sequence>MMICARLGRMILL</sequence>
<dbReference type="EMBL" id="GGEC01078171">
    <property type="protein sequence ID" value="MBX58655.1"/>
    <property type="molecule type" value="Transcribed_RNA"/>
</dbReference>
<accession>A0A2P2PVC5</accession>
<proteinExistence type="predicted"/>